<dbReference type="InterPro" id="IPR045340">
    <property type="entry name" value="DUF6533"/>
</dbReference>
<feature type="transmembrane region" description="Helical" evidence="1">
    <location>
        <begin position="147"/>
        <end position="168"/>
    </location>
</feature>
<comment type="caution">
    <text evidence="3">The sequence shown here is derived from an EMBL/GenBank/DDBJ whole genome shotgun (WGS) entry which is preliminary data.</text>
</comment>
<keyword evidence="1" id="KW-0472">Membrane</keyword>
<evidence type="ECO:0000256" key="1">
    <source>
        <dbReference type="SAM" id="Phobius"/>
    </source>
</evidence>
<name>A0A8H5B7F6_9AGAR</name>
<feature type="transmembrane region" description="Helical" evidence="1">
    <location>
        <begin position="121"/>
        <end position="140"/>
    </location>
</feature>
<sequence length="204" mass="23325">MGATVFTNEEVIQIVHDLYVFKLYCLASFVLLFYDILITFGDEVEWIWRRKFNWFTVLWFLNRYLSPLGFIVITVCELRSYSGIDSVWQAAAHSDDSRLPAFQDPRWVGKACDHYVLFPEILRIFTTSITGFIFIVRLYATYSRSRAVVVIGLCFLAGELAVKIWSFLGARRLQLPPGQFGCILTSGPDNLQVSISQLKSSGKV</sequence>
<dbReference type="Pfam" id="PF20151">
    <property type="entry name" value="DUF6533"/>
    <property type="match status" value="1"/>
</dbReference>
<dbReference type="Proteomes" id="UP000567179">
    <property type="component" value="Unassembled WGS sequence"/>
</dbReference>
<evidence type="ECO:0000313" key="3">
    <source>
        <dbReference type="EMBL" id="KAF5318154.1"/>
    </source>
</evidence>
<accession>A0A8H5B7F6</accession>
<organism evidence="3 4">
    <name type="scientific">Psilocybe cf. subviscida</name>
    <dbReference type="NCBI Taxonomy" id="2480587"/>
    <lineage>
        <taxon>Eukaryota</taxon>
        <taxon>Fungi</taxon>
        <taxon>Dikarya</taxon>
        <taxon>Basidiomycota</taxon>
        <taxon>Agaricomycotina</taxon>
        <taxon>Agaricomycetes</taxon>
        <taxon>Agaricomycetidae</taxon>
        <taxon>Agaricales</taxon>
        <taxon>Agaricineae</taxon>
        <taxon>Strophariaceae</taxon>
        <taxon>Psilocybe</taxon>
    </lineage>
</organism>
<keyword evidence="4" id="KW-1185">Reference proteome</keyword>
<feature type="domain" description="DUF6533" evidence="2">
    <location>
        <begin position="25"/>
        <end position="68"/>
    </location>
</feature>
<proteinExistence type="predicted"/>
<dbReference type="AlphaFoldDB" id="A0A8H5B7F6"/>
<dbReference type="EMBL" id="JAACJJ010000031">
    <property type="protein sequence ID" value="KAF5318154.1"/>
    <property type="molecule type" value="Genomic_DNA"/>
</dbReference>
<protein>
    <recommendedName>
        <fullName evidence="2">DUF6533 domain-containing protein</fullName>
    </recommendedName>
</protein>
<gene>
    <name evidence="3" type="ORF">D9619_012116</name>
</gene>
<keyword evidence="1" id="KW-0812">Transmembrane</keyword>
<feature type="transmembrane region" description="Helical" evidence="1">
    <location>
        <begin position="52"/>
        <end position="73"/>
    </location>
</feature>
<keyword evidence="1" id="KW-1133">Transmembrane helix</keyword>
<evidence type="ECO:0000313" key="4">
    <source>
        <dbReference type="Proteomes" id="UP000567179"/>
    </source>
</evidence>
<dbReference type="OrthoDB" id="3242376at2759"/>
<evidence type="ECO:0000259" key="2">
    <source>
        <dbReference type="Pfam" id="PF20151"/>
    </source>
</evidence>
<feature type="transmembrane region" description="Helical" evidence="1">
    <location>
        <begin position="20"/>
        <end position="40"/>
    </location>
</feature>
<reference evidence="3 4" key="1">
    <citation type="journal article" date="2020" name="ISME J.">
        <title>Uncovering the hidden diversity of litter-decomposition mechanisms in mushroom-forming fungi.</title>
        <authorList>
            <person name="Floudas D."/>
            <person name="Bentzer J."/>
            <person name="Ahren D."/>
            <person name="Johansson T."/>
            <person name="Persson P."/>
            <person name="Tunlid A."/>
        </authorList>
    </citation>
    <scope>NUCLEOTIDE SEQUENCE [LARGE SCALE GENOMIC DNA]</scope>
    <source>
        <strain evidence="3 4">CBS 101986</strain>
    </source>
</reference>